<dbReference type="Proteomes" id="UP000189796">
    <property type="component" value="Chromosome I"/>
</dbReference>
<keyword evidence="1" id="KW-0812">Transmembrane</keyword>
<sequence length="41" mass="4334">MFGRKAKFESEELMAGVFLGIMIAGVNTLIVLGAAFAFAVI</sequence>
<organism evidence="2 3">
    <name type="scientific">Bradyrhizobium erythrophlei</name>
    <dbReference type="NCBI Taxonomy" id="1437360"/>
    <lineage>
        <taxon>Bacteria</taxon>
        <taxon>Pseudomonadati</taxon>
        <taxon>Pseudomonadota</taxon>
        <taxon>Alphaproteobacteria</taxon>
        <taxon>Hyphomicrobiales</taxon>
        <taxon>Nitrobacteraceae</taxon>
        <taxon>Bradyrhizobium</taxon>
    </lineage>
</organism>
<protein>
    <submittedName>
        <fullName evidence="2">Uncharacterized protein</fullName>
    </submittedName>
</protein>
<gene>
    <name evidence="2" type="ORF">SAMN05443248_7448</name>
</gene>
<evidence type="ECO:0000313" key="2">
    <source>
        <dbReference type="EMBL" id="SHI00721.1"/>
    </source>
</evidence>
<keyword evidence="1" id="KW-0472">Membrane</keyword>
<dbReference type="RefSeq" id="WP_276329293.1">
    <property type="nucleotide sequence ID" value="NZ_LT670817.1"/>
</dbReference>
<proteinExistence type="predicted"/>
<reference evidence="2 3" key="1">
    <citation type="submission" date="2016-11" db="EMBL/GenBank/DDBJ databases">
        <authorList>
            <person name="Jaros S."/>
            <person name="Januszkiewicz K."/>
            <person name="Wedrychowicz H."/>
        </authorList>
    </citation>
    <scope>NUCLEOTIDE SEQUENCE [LARGE SCALE GENOMIC DNA]</scope>
    <source>
        <strain evidence="2 3">GAS138</strain>
    </source>
</reference>
<evidence type="ECO:0000256" key="1">
    <source>
        <dbReference type="SAM" id="Phobius"/>
    </source>
</evidence>
<accession>A0A1M5XLQ4</accession>
<feature type="transmembrane region" description="Helical" evidence="1">
    <location>
        <begin position="12"/>
        <end position="40"/>
    </location>
</feature>
<name>A0A1M5XLQ4_9BRAD</name>
<dbReference type="AlphaFoldDB" id="A0A1M5XLQ4"/>
<evidence type="ECO:0000313" key="3">
    <source>
        <dbReference type="Proteomes" id="UP000189796"/>
    </source>
</evidence>
<keyword evidence="1" id="KW-1133">Transmembrane helix</keyword>
<dbReference type="EMBL" id="LT670817">
    <property type="protein sequence ID" value="SHI00721.1"/>
    <property type="molecule type" value="Genomic_DNA"/>
</dbReference>